<evidence type="ECO:0000313" key="2">
    <source>
        <dbReference type="Proteomes" id="UP000693946"/>
    </source>
</evidence>
<dbReference type="AlphaFoldDB" id="A0AAV6PTE9"/>
<organism evidence="1 2">
    <name type="scientific">Solea senegalensis</name>
    <name type="common">Senegalese sole</name>
    <dbReference type="NCBI Taxonomy" id="28829"/>
    <lineage>
        <taxon>Eukaryota</taxon>
        <taxon>Metazoa</taxon>
        <taxon>Chordata</taxon>
        <taxon>Craniata</taxon>
        <taxon>Vertebrata</taxon>
        <taxon>Euteleostomi</taxon>
        <taxon>Actinopterygii</taxon>
        <taxon>Neopterygii</taxon>
        <taxon>Teleostei</taxon>
        <taxon>Neoteleostei</taxon>
        <taxon>Acanthomorphata</taxon>
        <taxon>Carangaria</taxon>
        <taxon>Pleuronectiformes</taxon>
        <taxon>Pleuronectoidei</taxon>
        <taxon>Soleidae</taxon>
        <taxon>Solea</taxon>
    </lineage>
</organism>
<reference evidence="1 2" key="1">
    <citation type="journal article" date="2021" name="Sci. Rep.">
        <title>Chromosome anchoring in Senegalese sole (Solea senegalensis) reveals sex-associated markers and genome rearrangements in flatfish.</title>
        <authorList>
            <person name="Guerrero-Cozar I."/>
            <person name="Gomez-Garrido J."/>
            <person name="Berbel C."/>
            <person name="Martinez-Blanch J.F."/>
            <person name="Alioto T."/>
            <person name="Claros M.G."/>
            <person name="Gagnaire P.A."/>
            <person name="Manchado M."/>
        </authorList>
    </citation>
    <scope>NUCLEOTIDE SEQUENCE [LARGE SCALE GENOMIC DNA]</scope>
    <source>
        <strain evidence="1">Sse05_10M</strain>
    </source>
</reference>
<accession>A0AAV6PTE9</accession>
<comment type="caution">
    <text evidence="1">The sequence shown here is derived from an EMBL/GenBank/DDBJ whole genome shotgun (WGS) entry which is preliminary data.</text>
</comment>
<proteinExistence type="predicted"/>
<dbReference type="EMBL" id="JAGKHQ010000021">
    <property type="protein sequence ID" value="KAG7475894.1"/>
    <property type="molecule type" value="Genomic_DNA"/>
</dbReference>
<dbReference type="Proteomes" id="UP000693946">
    <property type="component" value="Linkage Group LG9"/>
</dbReference>
<keyword evidence="2" id="KW-1185">Reference proteome</keyword>
<name>A0AAV6PTE9_SOLSE</name>
<sequence>MGLLTNPHQKWVAAKSNCDNNNGEERTVLFLSNSEAACLLQLTTSKGDKSCIC</sequence>
<evidence type="ECO:0000313" key="1">
    <source>
        <dbReference type="EMBL" id="KAG7475894.1"/>
    </source>
</evidence>
<protein>
    <submittedName>
        <fullName evidence="1">Uncharacterized protein</fullName>
    </submittedName>
</protein>
<gene>
    <name evidence="1" type="ORF">JOB18_039813</name>
</gene>